<sequence>MHATEFAKLWSKLSKDYKGVMDEALAPSLTESQLAVLELVAEYGKVKPSDLLPHLATTPAAITTLLDRMEKNALIMRERDSADRRIVWIQATPFGEQEMRRGIEIRESYWNDTLHRISTHNQQLLILLLGKLANKPAAPDIGSDRNEALISSAAGGHRSR</sequence>
<dbReference type="InterPro" id="IPR000835">
    <property type="entry name" value="HTH_MarR-typ"/>
</dbReference>
<evidence type="ECO:0000256" key="2">
    <source>
        <dbReference type="SAM" id="MobiDB-lite"/>
    </source>
</evidence>
<dbReference type="InterPro" id="IPR036390">
    <property type="entry name" value="WH_DNA-bd_sf"/>
</dbReference>
<dbReference type="Gene3D" id="1.10.10.10">
    <property type="entry name" value="Winged helix-like DNA-binding domain superfamily/Winged helix DNA-binding domain"/>
    <property type="match status" value="1"/>
</dbReference>
<dbReference type="GO" id="GO:0003677">
    <property type="term" value="F:DNA binding"/>
    <property type="evidence" value="ECO:0007669"/>
    <property type="project" value="UniProtKB-KW"/>
</dbReference>
<keyword evidence="5" id="KW-1185">Reference proteome</keyword>
<dbReference type="SMART" id="SM00347">
    <property type="entry name" value="HTH_MARR"/>
    <property type="match status" value="1"/>
</dbReference>
<feature type="domain" description="HTH marR-type" evidence="3">
    <location>
        <begin position="3"/>
        <end position="134"/>
    </location>
</feature>
<evidence type="ECO:0000313" key="4">
    <source>
        <dbReference type="EMBL" id="GAC44121.1"/>
    </source>
</evidence>
<dbReference type="PROSITE" id="PS50995">
    <property type="entry name" value="HTH_MARR_2"/>
    <property type="match status" value="1"/>
</dbReference>
<protein>
    <submittedName>
        <fullName evidence="4">Transcriptional regulator</fullName>
    </submittedName>
</protein>
<dbReference type="GO" id="GO:0006950">
    <property type="term" value="P:response to stress"/>
    <property type="evidence" value="ECO:0007669"/>
    <property type="project" value="TreeGrafter"/>
</dbReference>
<evidence type="ECO:0000256" key="1">
    <source>
        <dbReference type="ARBA" id="ARBA00023125"/>
    </source>
</evidence>
<dbReference type="InterPro" id="IPR039422">
    <property type="entry name" value="MarR/SlyA-like"/>
</dbReference>
<name>M9LRN6_PAEPP</name>
<dbReference type="EMBL" id="BALG01000349">
    <property type="protein sequence ID" value="GAC44121.1"/>
    <property type="molecule type" value="Genomic_DNA"/>
</dbReference>
<dbReference type="PANTHER" id="PTHR33164:SF43">
    <property type="entry name" value="HTH-TYPE TRANSCRIPTIONAL REPRESSOR YETL"/>
    <property type="match status" value="1"/>
</dbReference>
<gene>
    <name evidence="4" type="ORF">PPOP_3524</name>
</gene>
<reference evidence="4 5" key="1">
    <citation type="submission" date="2012-10" db="EMBL/GenBank/DDBJ databases">
        <title>Draft Genome Sequence of Paenibacillus popilliae ATCC 14706T.</title>
        <authorList>
            <person name="Iiyama K."/>
            <person name="Mori K."/>
            <person name="Mon H."/>
            <person name="Chieda Y."/>
            <person name="Lee J.M."/>
            <person name="Kusakabe T."/>
            <person name="Tashiro K."/>
            <person name="Asano S."/>
            <person name="Yasunaga-Aoki C."/>
            <person name="Shimizu S."/>
        </authorList>
    </citation>
    <scope>NUCLEOTIDE SEQUENCE [LARGE SCALE GENOMIC DNA]</scope>
    <source>
        <strain evidence="4 5">ATCC 14706</strain>
    </source>
</reference>
<comment type="caution">
    <text evidence="4">The sequence shown here is derived from an EMBL/GenBank/DDBJ whole genome shotgun (WGS) entry which is preliminary data.</text>
</comment>
<evidence type="ECO:0000259" key="3">
    <source>
        <dbReference type="PROSITE" id="PS50995"/>
    </source>
</evidence>
<dbReference type="RefSeq" id="WP_006287907.1">
    <property type="nucleotide sequence ID" value="NZ_BALG01000349.1"/>
</dbReference>
<evidence type="ECO:0000313" key="5">
    <source>
        <dbReference type="Proteomes" id="UP000029453"/>
    </source>
</evidence>
<dbReference type="InterPro" id="IPR036388">
    <property type="entry name" value="WH-like_DNA-bd_sf"/>
</dbReference>
<accession>M9LRN6</accession>
<dbReference type="Proteomes" id="UP000029453">
    <property type="component" value="Unassembled WGS sequence"/>
</dbReference>
<dbReference type="Pfam" id="PF01047">
    <property type="entry name" value="MarR"/>
    <property type="match status" value="1"/>
</dbReference>
<proteinExistence type="predicted"/>
<organism evidence="4 5">
    <name type="scientific">Paenibacillus popilliae ATCC 14706</name>
    <dbReference type="NCBI Taxonomy" id="1212764"/>
    <lineage>
        <taxon>Bacteria</taxon>
        <taxon>Bacillati</taxon>
        <taxon>Bacillota</taxon>
        <taxon>Bacilli</taxon>
        <taxon>Bacillales</taxon>
        <taxon>Paenibacillaceae</taxon>
        <taxon>Paenibacillus</taxon>
    </lineage>
</organism>
<dbReference type="AlphaFoldDB" id="M9LRN6"/>
<dbReference type="PANTHER" id="PTHR33164">
    <property type="entry name" value="TRANSCRIPTIONAL REGULATOR, MARR FAMILY"/>
    <property type="match status" value="1"/>
</dbReference>
<dbReference type="SUPFAM" id="SSF46785">
    <property type="entry name" value="Winged helix' DNA-binding domain"/>
    <property type="match status" value="1"/>
</dbReference>
<feature type="region of interest" description="Disordered" evidence="2">
    <location>
        <begin position="140"/>
        <end position="160"/>
    </location>
</feature>
<dbReference type="GO" id="GO:0003700">
    <property type="term" value="F:DNA-binding transcription factor activity"/>
    <property type="evidence" value="ECO:0007669"/>
    <property type="project" value="InterPro"/>
</dbReference>
<keyword evidence="1" id="KW-0238">DNA-binding</keyword>